<dbReference type="InterPro" id="IPR008258">
    <property type="entry name" value="Transglycosylase_SLT_dom_1"/>
</dbReference>
<dbReference type="SUPFAM" id="SSF53955">
    <property type="entry name" value="Lysozyme-like"/>
    <property type="match status" value="1"/>
</dbReference>
<gene>
    <name evidence="3" type="ORF">CWS01_20320</name>
</gene>
<evidence type="ECO:0000313" key="4">
    <source>
        <dbReference type="Proteomes" id="UP000233375"/>
    </source>
</evidence>
<accession>A0A2N0YX70</accession>
<dbReference type="Proteomes" id="UP000233375">
    <property type="component" value="Unassembled WGS sequence"/>
</dbReference>
<feature type="domain" description="Bacterial Ig" evidence="2">
    <location>
        <begin position="300"/>
        <end position="377"/>
    </location>
</feature>
<reference evidence="3 4" key="1">
    <citation type="journal article" date="2003" name="Int. J. Syst. Evol. Microbiol.">
        <title>Bacillus nealsonii sp. nov., isolated from a spacecraft-assembly facility, whose spores are gamma-radiation resistant.</title>
        <authorList>
            <person name="Venkateswaran K."/>
            <person name="Kempf M."/>
            <person name="Chen F."/>
            <person name="Satomi M."/>
            <person name="Nicholson W."/>
            <person name="Kern R."/>
        </authorList>
    </citation>
    <scope>NUCLEOTIDE SEQUENCE [LARGE SCALE GENOMIC DNA]</scope>
    <source>
        <strain evidence="3 4">FO-92</strain>
    </source>
</reference>
<feature type="domain" description="Transglycosylase SLT" evidence="1">
    <location>
        <begin position="42"/>
        <end position="161"/>
    </location>
</feature>
<feature type="domain" description="Bacterial Ig" evidence="2">
    <location>
        <begin position="464"/>
        <end position="541"/>
    </location>
</feature>
<name>A0A2N0YX70_9BACI</name>
<protein>
    <submittedName>
        <fullName evidence="3">Lytic transglycosylase domain-containing protein</fullName>
    </submittedName>
</protein>
<comment type="caution">
    <text evidence="3">The sequence shown here is derived from an EMBL/GenBank/DDBJ whole genome shotgun (WGS) entry which is preliminary data.</text>
</comment>
<dbReference type="InterPro" id="IPR041498">
    <property type="entry name" value="Big_6"/>
</dbReference>
<dbReference type="Gene3D" id="2.60.40.10">
    <property type="entry name" value="Immunoglobulins"/>
    <property type="match status" value="3"/>
</dbReference>
<dbReference type="Pfam" id="PF17936">
    <property type="entry name" value="Big_6"/>
    <property type="match status" value="3"/>
</dbReference>
<dbReference type="InterPro" id="IPR023346">
    <property type="entry name" value="Lysozyme-like_dom_sf"/>
</dbReference>
<sequence>MIPFFKPDKAAAANWSSTCASFGQVKQGVNPSFQQINCLLTNAALAYKIPPEIVKAVAYQESGWKQYVNTKPLVASDGGIGIMQLTNQTKYSEEKLKTDILYNIQAGVEVLDSMYKRGDLPKISGADRQIIENWYFPIMAYNGTKPSNNPIISSTGKRNSNAYQEKVLGILMRESYLEEHSLASYPFSKKDFQYNSNSVDNIKFITKTYTIKAEMHESIYNFTKGAKVVTTDIVNMRKYPNKESIGLKNLAKNTTLIINGNFTYDTSSKPNQYVWYPVKTMDGKISGFISSVYITKKVESPTVYTVTDQSKVISGKAPAGFTVTIKRGASILAAPTANKSGKFTAKIAPQKAGTKLTITYKNSLNTVSEAKVITVADKTSPAAPSLNKVTSVSKTVIGKAETGSTITLKVKNTVIGKGTADKAKNFKINIKSQKANTVITAIATDASKNTSKSSAIKVLDKTPPAPPSLNKTTSKSKVVTGKAEAGSTVILKANNKQIGTGKTDKSQNFKITIKPQKANTIIMATATDSAKNTSKSKSIKVVK</sequence>
<dbReference type="InterPro" id="IPR013783">
    <property type="entry name" value="Ig-like_fold"/>
</dbReference>
<dbReference type="Gene3D" id="2.30.30.40">
    <property type="entry name" value="SH3 Domains"/>
    <property type="match status" value="1"/>
</dbReference>
<evidence type="ECO:0000259" key="2">
    <source>
        <dbReference type="Pfam" id="PF17936"/>
    </source>
</evidence>
<evidence type="ECO:0000259" key="1">
    <source>
        <dbReference type="Pfam" id="PF01464"/>
    </source>
</evidence>
<dbReference type="Gene3D" id="1.10.530.10">
    <property type="match status" value="1"/>
</dbReference>
<proteinExistence type="predicted"/>
<feature type="domain" description="Bacterial Ig" evidence="2">
    <location>
        <begin position="381"/>
        <end position="460"/>
    </location>
</feature>
<keyword evidence="4" id="KW-1185">Reference proteome</keyword>
<dbReference type="AlphaFoldDB" id="A0A2N0YX70"/>
<organism evidence="3 4">
    <name type="scientific">Niallia nealsonii</name>
    <dbReference type="NCBI Taxonomy" id="115979"/>
    <lineage>
        <taxon>Bacteria</taxon>
        <taxon>Bacillati</taxon>
        <taxon>Bacillota</taxon>
        <taxon>Bacilli</taxon>
        <taxon>Bacillales</taxon>
        <taxon>Bacillaceae</taxon>
        <taxon>Niallia</taxon>
    </lineage>
</organism>
<dbReference type="EMBL" id="PISE01000060">
    <property type="protein sequence ID" value="PKG21854.1"/>
    <property type="molecule type" value="Genomic_DNA"/>
</dbReference>
<evidence type="ECO:0000313" key="3">
    <source>
        <dbReference type="EMBL" id="PKG21854.1"/>
    </source>
</evidence>
<dbReference type="Pfam" id="PF01464">
    <property type="entry name" value="SLT"/>
    <property type="match status" value="1"/>
</dbReference>